<keyword evidence="5 7" id="KW-1133">Transmembrane helix</keyword>
<dbReference type="Gene3D" id="1.20.1740.10">
    <property type="entry name" value="Amino acid/polyamine transporter I"/>
    <property type="match status" value="1"/>
</dbReference>
<keyword evidence="2" id="KW-0813">Transport</keyword>
<feature type="transmembrane region" description="Helical" evidence="7">
    <location>
        <begin position="197"/>
        <end position="220"/>
    </location>
</feature>
<evidence type="ECO:0000313" key="10">
    <source>
        <dbReference type="Proteomes" id="UP000094580"/>
    </source>
</evidence>
<dbReference type="PIRSF" id="PIRSF006060">
    <property type="entry name" value="AA_transporter"/>
    <property type="match status" value="1"/>
</dbReference>
<dbReference type="PANTHER" id="PTHR43495">
    <property type="entry name" value="GABA PERMEASE"/>
    <property type="match status" value="1"/>
</dbReference>
<dbReference type="Proteomes" id="UP000094580">
    <property type="component" value="Unassembled WGS sequence"/>
</dbReference>
<dbReference type="RefSeq" id="WP_069032718.1">
    <property type="nucleotide sequence ID" value="NZ_MDKC01000003.1"/>
</dbReference>
<keyword evidence="10" id="KW-1185">Reference proteome</keyword>
<feature type="transmembrane region" description="Helical" evidence="7">
    <location>
        <begin position="277"/>
        <end position="298"/>
    </location>
</feature>
<evidence type="ECO:0000256" key="2">
    <source>
        <dbReference type="ARBA" id="ARBA00022448"/>
    </source>
</evidence>
<keyword evidence="4" id="KW-0029">Amino-acid transport</keyword>
<sequence length="464" mass="50908">MEKQHNGLQQNLKHRHIQMISIGGIIGAGLFVGSGNVIHSAGPSAIVAYVIAGLLVALLMRMLGEMAAENPVSGSFSTYAKESIGPWAGYTIGWLYWFFWLITIAIEAIAGANIMNSWFPSIPLWGWALILTFVLTLTNILSVKTFGEFEYWFAITKVVAISAFMILGLAILFKLIPTIQSPGLSNLTQHGGFFPKGISAILGGFMTVMFAFFGSEIAAIAAGESKDPQKSVVTAINTVVWRVALFYIGSVSILVLLMPWDDAKSLSSPYVTLLNNLGIPGAGTIMKVVVLFSVLSCLNSALYTNSRMLYSLAQQGSAPRIFTKVNKGGSPYWAVWASSAFAFLAAIFNFISPDKLFSFLLNASGSIALLVYIVIAVSHVIKRRQAEKTGKVLRLKMWGFPYVTYITILAMIVIYFSMYFMDDLRSQFYLTSLITVLVISSFFIFKIGKKEEVDTNSRRTNIPS</sequence>
<feature type="transmembrane region" description="Helical" evidence="7">
    <location>
        <begin position="427"/>
        <end position="445"/>
    </location>
</feature>
<evidence type="ECO:0000256" key="3">
    <source>
        <dbReference type="ARBA" id="ARBA00022692"/>
    </source>
</evidence>
<accession>A0ABX2ZUJ0</accession>
<dbReference type="InterPro" id="IPR004841">
    <property type="entry name" value="AA-permease/SLC12A_dom"/>
</dbReference>
<evidence type="ECO:0000313" key="9">
    <source>
        <dbReference type="EMBL" id="ODG93082.1"/>
    </source>
</evidence>
<comment type="subcellular location">
    <subcellularLocation>
        <location evidence="1">Cell membrane</location>
        <topology evidence="1">Multi-pass membrane protein</topology>
    </subcellularLocation>
</comment>
<organism evidence="9 10">
    <name type="scientific">Gottfriedia luciferensis</name>
    <dbReference type="NCBI Taxonomy" id="178774"/>
    <lineage>
        <taxon>Bacteria</taxon>
        <taxon>Bacillati</taxon>
        <taxon>Bacillota</taxon>
        <taxon>Bacilli</taxon>
        <taxon>Bacillales</taxon>
        <taxon>Bacillaceae</taxon>
        <taxon>Gottfriedia</taxon>
    </lineage>
</organism>
<feature type="transmembrane region" description="Helical" evidence="7">
    <location>
        <begin position="122"/>
        <end position="142"/>
    </location>
</feature>
<feature type="transmembrane region" description="Helical" evidence="7">
    <location>
        <begin position="44"/>
        <end position="63"/>
    </location>
</feature>
<proteinExistence type="predicted"/>
<feature type="transmembrane region" description="Helical" evidence="7">
    <location>
        <begin position="402"/>
        <end position="421"/>
    </location>
</feature>
<comment type="caution">
    <text evidence="9">The sequence shown here is derived from an EMBL/GenBank/DDBJ whole genome shotgun (WGS) entry which is preliminary data.</text>
</comment>
<evidence type="ECO:0000259" key="8">
    <source>
        <dbReference type="Pfam" id="PF00324"/>
    </source>
</evidence>
<evidence type="ECO:0000256" key="1">
    <source>
        <dbReference type="ARBA" id="ARBA00004651"/>
    </source>
</evidence>
<evidence type="ECO:0000256" key="4">
    <source>
        <dbReference type="ARBA" id="ARBA00022970"/>
    </source>
</evidence>
<dbReference type="EMBL" id="MDKC01000003">
    <property type="protein sequence ID" value="ODG93082.1"/>
    <property type="molecule type" value="Genomic_DNA"/>
</dbReference>
<name>A0ABX2ZUJ0_9BACI</name>
<feature type="transmembrane region" description="Helical" evidence="7">
    <location>
        <begin position="332"/>
        <end position="351"/>
    </location>
</feature>
<keyword evidence="6 7" id="KW-0472">Membrane</keyword>
<feature type="transmembrane region" description="Helical" evidence="7">
    <location>
        <begin position="232"/>
        <end position="257"/>
    </location>
</feature>
<feature type="transmembrane region" description="Helical" evidence="7">
    <location>
        <begin position="154"/>
        <end position="177"/>
    </location>
</feature>
<feature type="transmembrane region" description="Helical" evidence="7">
    <location>
        <begin position="84"/>
        <end position="110"/>
    </location>
</feature>
<reference evidence="9 10" key="1">
    <citation type="submission" date="2016-07" db="EMBL/GenBank/DDBJ databases">
        <authorList>
            <person name="Townsley L."/>
            <person name="Shank E.A."/>
        </authorList>
    </citation>
    <scope>NUCLEOTIDE SEQUENCE [LARGE SCALE GENOMIC DNA]</scope>
    <source>
        <strain evidence="9 10">CH01</strain>
    </source>
</reference>
<protein>
    <submittedName>
        <fullName evidence="9">GABA permease</fullName>
    </submittedName>
</protein>
<dbReference type="PANTHER" id="PTHR43495:SF5">
    <property type="entry name" value="GAMMA-AMINOBUTYRIC ACID PERMEASE"/>
    <property type="match status" value="1"/>
</dbReference>
<evidence type="ECO:0000256" key="7">
    <source>
        <dbReference type="SAM" id="Phobius"/>
    </source>
</evidence>
<dbReference type="Pfam" id="PF00324">
    <property type="entry name" value="AA_permease"/>
    <property type="match status" value="1"/>
</dbReference>
<feature type="transmembrane region" description="Helical" evidence="7">
    <location>
        <begin position="20"/>
        <end position="38"/>
    </location>
</feature>
<evidence type="ECO:0000256" key="5">
    <source>
        <dbReference type="ARBA" id="ARBA00022989"/>
    </source>
</evidence>
<feature type="transmembrane region" description="Helical" evidence="7">
    <location>
        <begin position="357"/>
        <end position="381"/>
    </location>
</feature>
<evidence type="ECO:0000256" key="6">
    <source>
        <dbReference type="ARBA" id="ARBA00023136"/>
    </source>
</evidence>
<keyword evidence="3 7" id="KW-0812">Transmembrane</keyword>
<gene>
    <name evidence="9" type="ORF">BED47_16345</name>
</gene>
<feature type="domain" description="Amino acid permease/ SLC12A" evidence="8">
    <location>
        <begin position="16"/>
        <end position="452"/>
    </location>
</feature>